<comment type="caution">
    <text evidence="2">The sequence shown here is derived from an EMBL/GenBank/DDBJ whole genome shotgun (WGS) entry which is preliminary data.</text>
</comment>
<dbReference type="Pfam" id="PF01266">
    <property type="entry name" value="DAO"/>
    <property type="match status" value="1"/>
</dbReference>
<evidence type="ECO:0000313" key="3">
    <source>
        <dbReference type="Proteomes" id="UP000622797"/>
    </source>
</evidence>
<evidence type="ECO:0000259" key="1">
    <source>
        <dbReference type="Pfam" id="PF01266"/>
    </source>
</evidence>
<dbReference type="OrthoDB" id="429143at2759"/>
<dbReference type="AlphaFoldDB" id="A0A8H4WZZ7"/>
<protein>
    <recommendedName>
        <fullName evidence="1">FAD dependent oxidoreductase domain-containing protein</fullName>
    </recommendedName>
</protein>
<accession>A0A8H4WZZ7</accession>
<dbReference type="InterPro" id="IPR006076">
    <property type="entry name" value="FAD-dep_OxRdtase"/>
</dbReference>
<dbReference type="SUPFAM" id="SSF51905">
    <property type="entry name" value="FAD/NAD(P)-binding domain"/>
    <property type="match status" value="1"/>
</dbReference>
<reference evidence="2" key="2">
    <citation type="submission" date="2020-05" db="EMBL/GenBank/DDBJ databases">
        <authorList>
            <person name="Kim H.-S."/>
            <person name="Proctor R.H."/>
            <person name="Brown D.W."/>
        </authorList>
    </citation>
    <scope>NUCLEOTIDE SEQUENCE</scope>
    <source>
        <strain evidence="2">NRRL 20472</strain>
    </source>
</reference>
<dbReference type="Gene3D" id="3.50.50.60">
    <property type="entry name" value="FAD/NAD(P)-binding domain"/>
    <property type="match status" value="1"/>
</dbReference>
<proteinExistence type="predicted"/>
<dbReference type="EMBL" id="JABEXW010000758">
    <property type="protein sequence ID" value="KAF4956240.1"/>
    <property type="molecule type" value="Genomic_DNA"/>
</dbReference>
<dbReference type="InterPro" id="IPR036188">
    <property type="entry name" value="FAD/NAD-bd_sf"/>
</dbReference>
<name>A0A8H4WZZ7_9HYPO</name>
<sequence>MAPFPTPLPVDNPTSSYWLSQPHSQLQNFKASEEVPNYADTVIIGSGISGSLIAHHLYERRSNEPIVMLEVRSLASGATGRNDCYKNFAPYQRRYGTEVAKSLCRFELDNMRESVKFIKEQGLAGAISLVETKSVDFFMTQRAWDDAKESLKLYAEADGGLSEIKAYDK</sequence>
<feature type="domain" description="FAD dependent oxidoreductase" evidence="1">
    <location>
        <begin position="40"/>
        <end position="153"/>
    </location>
</feature>
<gene>
    <name evidence="2" type="ORF">FSARC_11639</name>
</gene>
<keyword evidence="3" id="KW-1185">Reference proteome</keyword>
<evidence type="ECO:0000313" key="2">
    <source>
        <dbReference type="EMBL" id="KAF4956240.1"/>
    </source>
</evidence>
<dbReference type="Gene3D" id="3.30.9.10">
    <property type="entry name" value="D-Amino Acid Oxidase, subunit A, domain 2"/>
    <property type="match status" value="1"/>
</dbReference>
<organism evidence="2 3">
    <name type="scientific">Fusarium sarcochroum</name>
    <dbReference type="NCBI Taxonomy" id="1208366"/>
    <lineage>
        <taxon>Eukaryota</taxon>
        <taxon>Fungi</taxon>
        <taxon>Dikarya</taxon>
        <taxon>Ascomycota</taxon>
        <taxon>Pezizomycotina</taxon>
        <taxon>Sordariomycetes</taxon>
        <taxon>Hypocreomycetidae</taxon>
        <taxon>Hypocreales</taxon>
        <taxon>Nectriaceae</taxon>
        <taxon>Fusarium</taxon>
        <taxon>Fusarium lateritium species complex</taxon>
    </lineage>
</organism>
<dbReference type="Proteomes" id="UP000622797">
    <property type="component" value="Unassembled WGS sequence"/>
</dbReference>
<reference evidence="2" key="1">
    <citation type="journal article" date="2020" name="BMC Genomics">
        <title>Correction to: Identification and distribution of gene clusters required for synthesis of sphingolipid metabolism inhibitors in diverse species of the filamentous fungus Fusarium.</title>
        <authorList>
            <person name="Kim H.S."/>
            <person name="Lohmar J.M."/>
            <person name="Busman M."/>
            <person name="Brown D.W."/>
            <person name="Naumann T.A."/>
            <person name="Divon H.H."/>
            <person name="Lysoe E."/>
            <person name="Uhlig S."/>
            <person name="Proctor R.H."/>
        </authorList>
    </citation>
    <scope>NUCLEOTIDE SEQUENCE</scope>
    <source>
        <strain evidence="2">NRRL 20472</strain>
    </source>
</reference>